<gene>
    <name evidence="1" type="ORF">COK86_20370</name>
</gene>
<reference evidence="1 2" key="1">
    <citation type="submission" date="2017-09" db="EMBL/GenBank/DDBJ databases">
        <title>Large-scale bioinformatics analysis of Bacillus genomes uncovers conserved roles of natural products in bacterial physiology.</title>
        <authorList>
            <consortium name="Agbiome Team Llc"/>
            <person name="Bleich R.M."/>
            <person name="Grubbs K.J."/>
            <person name="Santa Maria K.C."/>
            <person name="Allen S.E."/>
            <person name="Farag S."/>
            <person name="Shank E.A."/>
            <person name="Bowers A."/>
        </authorList>
    </citation>
    <scope>NUCLEOTIDE SEQUENCE [LARGE SCALE GENOMIC DNA]</scope>
    <source>
        <strain evidence="1 2">AFS061806</strain>
    </source>
</reference>
<name>A0A2B3TSH3_BACCE</name>
<sequence>MSNSTTLGIVKEYEIAKLFQSSNITISSSFLKHFNTVPYIPGGFILSTEASAPEGASSSSSYTPVTPEGETTTFERGIRYSKSDIYYKTFRQKIEISNQLALDTSVDIVSLQELQAINGMLETIVGHMTYSGIENMENATLEDKKTKFQRLFQGTNMMSTMIRDTKGKPFDHDELFEMYEAMNKKGSLQGSFWLFDEAQLYSIINAADGREMIDFNNLVPGSVGTYLGLPIYRNTVLTMSDPDYSKEKHLAVALIKPQAYTLSFSKIRVRETTEDTYQANKGVKVYVIELEAEGLVTDKYAKWSKGLLPEGTVVN</sequence>
<dbReference type="EMBL" id="NVDG01000033">
    <property type="protein sequence ID" value="PFU40151.1"/>
    <property type="molecule type" value="Genomic_DNA"/>
</dbReference>
<evidence type="ECO:0000313" key="1">
    <source>
        <dbReference type="EMBL" id="PFU40151.1"/>
    </source>
</evidence>
<evidence type="ECO:0000313" key="2">
    <source>
        <dbReference type="Proteomes" id="UP000224076"/>
    </source>
</evidence>
<dbReference type="AlphaFoldDB" id="A0A2B3TSH3"/>
<protein>
    <recommendedName>
        <fullName evidence="3">Phage major capsid protein</fullName>
    </recommendedName>
</protein>
<proteinExistence type="predicted"/>
<evidence type="ECO:0008006" key="3">
    <source>
        <dbReference type="Google" id="ProtNLM"/>
    </source>
</evidence>
<comment type="caution">
    <text evidence="1">The sequence shown here is derived from an EMBL/GenBank/DDBJ whole genome shotgun (WGS) entry which is preliminary data.</text>
</comment>
<dbReference type="Proteomes" id="UP000224076">
    <property type="component" value="Unassembled WGS sequence"/>
</dbReference>
<organism evidence="1 2">
    <name type="scientific">Bacillus cereus</name>
    <dbReference type="NCBI Taxonomy" id="1396"/>
    <lineage>
        <taxon>Bacteria</taxon>
        <taxon>Bacillati</taxon>
        <taxon>Bacillota</taxon>
        <taxon>Bacilli</taxon>
        <taxon>Bacillales</taxon>
        <taxon>Bacillaceae</taxon>
        <taxon>Bacillus</taxon>
        <taxon>Bacillus cereus group</taxon>
    </lineage>
</organism>
<accession>A0A2B3TSH3</accession>
<dbReference type="RefSeq" id="WP_098666099.1">
    <property type="nucleotide sequence ID" value="NZ_NVDG01000033.1"/>
</dbReference>
<dbReference type="SUPFAM" id="SSF56563">
    <property type="entry name" value="Major capsid protein gp5"/>
    <property type="match status" value="1"/>
</dbReference>